<dbReference type="EMBL" id="GEZM01024203">
    <property type="protein sequence ID" value="JAV87872.1"/>
    <property type="molecule type" value="Transcribed_RNA"/>
</dbReference>
<protein>
    <submittedName>
        <fullName evidence="1">Uncharacterized protein</fullName>
    </submittedName>
</protein>
<dbReference type="AlphaFoldDB" id="A0A1Y1MQD6"/>
<proteinExistence type="predicted"/>
<evidence type="ECO:0000313" key="1">
    <source>
        <dbReference type="EMBL" id="JAV87872.1"/>
    </source>
</evidence>
<sequence length="131" mass="14877">MQKLVCISECNSYLPRSIPLWKMVGYNVVIAATSSLIGITRNGYFWGILKLVSHDDPVSEHNLKQIKDSHNRHLKMKAHYLSSELEEAKSACSCSALQALSVFRQHDHDGLLPHDSRKCFICRIALMILVR</sequence>
<accession>A0A1Y1MQD6</accession>
<name>A0A1Y1MQD6_PHOPY</name>
<organism evidence="1">
    <name type="scientific">Photinus pyralis</name>
    <name type="common">Common eastern firefly</name>
    <name type="synonym">Lampyris pyralis</name>
    <dbReference type="NCBI Taxonomy" id="7054"/>
    <lineage>
        <taxon>Eukaryota</taxon>
        <taxon>Metazoa</taxon>
        <taxon>Ecdysozoa</taxon>
        <taxon>Arthropoda</taxon>
        <taxon>Hexapoda</taxon>
        <taxon>Insecta</taxon>
        <taxon>Pterygota</taxon>
        <taxon>Neoptera</taxon>
        <taxon>Endopterygota</taxon>
        <taxon>Coleoptera</taxon>
        <taxon>Polyphaga</taxon>
        <taxon>Elateriformia</taxon>
        <taxon>Elateroidea</taxon>
        <taxon>Lampyridae</taxon>
        <taxon>Lampyrinae</taxon>
        <taxon>Photinus</taxon>
    </lineage>
</organism>
<reference evidence="1" key="1">
    <citation type="journal article" date="2016" name="Sci. Rep.">
        <title>Molecular characterization of firefly nuptial gifts: a multi-omics approach sheds light on postcopulatory sexual selection.</title>
        <authorList>
            <person name="Al-Wathiqui N."/>
            <person name="Fallon T.R."/>
            <person name="South A."/>
            <person name="Weng J.K."/>
            <person name="Lewis S.M."/>
        </authorList>
    </citation>
    <scope>NUCLEOTIDE SEQUENCE</scope>
</reference>